<dbReference type="WBParaSite" id="PS1159_v2.g15640.t1">
    <property type="protein sequence ID" value="PS1159_v2.g15640.t1"/>
    <property type="gene ID" value="PS1159_v2.g15640"/>
</dbReference>
<sequence>ANHRILRNLFKSCKYFFFKKPVPICYRLDNGSAAKFNEENLVLTFSGNNELFVKKTYITTSIDIRMCFTQKLLNTFISSLIPRLSRCDAKYIYLVGQNLSFNDFRFLVSHGQVVQYQMLCGEIKDETNACIDLEKIMKYFCNIEKLWLPEVKVNANTAHALSNQNFNGKISYFSIQTIFGEPFDSNELLKFCVRTRDEKIVFRMTFNKEFNPAFVQNLEQIMSDYVKSYEHTEIFISLND</sequence>
<accession>A0AC35FAU3</accession>
<organism evidence="1 2">
    <name type="scientific">Panagrolaimus sp. PS1159</name>
    <dbReference type="NCBI Taxonomy" id="55785"/>
    <lineage>
        <taxon>Eukaryota</taxon>
        <taxon>Metazoa</taxon>
        <taxon>Ecdysozoa</taxon>
        <taxon>Nematoda</taxon>
        <taxon>Chromadorea</taxon>
        <taxon>Rhabditida</taxon>
        <taxon>Tylenchina</taxon>
        <taxon>Panagrolaimomorpha</taxon>
        <taxon>Panagrolaimoidea</taxon>
        <taxon>Panagrolaimidae</taxon>
        <taxon>Panagrolaimus</taxon>
    </lineage>
</organism>
<evidence type="ECO:0000313" key="1">
    <source>
        <dbReference type="Proteomes" id="UP000887580"/>
    </source>
</evidence>
<evidence type="ECO:0000313" key="2">
    <source>
        <dbReference type="WBParaSite" id="PS1159_v2.g15640.t1"/>
    </source>
</evidence>
<name>A0AC35FAU3_9BILA</name>
<proteinExistence type="predicted"/>
<reference evidence="2" key="1">
    <citation type="submission" date="2022-11" db="UniProtKB">
        <authorList>
            <consortium name="WormBaseParasite"/>
        </authorList>
    </citation>
    <scope>IDENTIFICATION</scope>
</reference>
<protein>
    <submittedName>
        <fullName evidence="2">Uncharacterized protein</fullName>
    </submittedName>
</protein>
<dbReference type="Proteomes" id="UP000887580">
    <property type="component" value="Unplaced"/>
</dbReference>